<evidence type="ECO:0000259" key="2">
    <source>
        <dbReference type="PROSITE" id="PS50200"/>
    </source>
</evidence>
<protein>
    <recommendedName>
        <fullName evidence="2">Ras-associating domain-containing protein</fullName>
    </recommendedName>
</protein>
<feature type="compositionally biased region" description="Low complexity" evidence="1">
    <location>
        <begin position="789"/>
        <end position="801"/>
    </location>
</feature>
<dbReference type="EMBL" id="LUCM01008488">
    <property type="protein sequence ID" value="KAA0188315.1"/>
    <property type="molecule type" value="Genomic_DNA"/>
</dbReference>
<organism evidence="3 4">
    <name type="scientific">Fasciolopsis buskii</name>
    <dbReference type="NCBI Taxonomy" id="27845"/>
    <lineage>
        <taxon>Eukaryota</taxon>
        <taxon>Metazoa</taxon>
        <taxon>Spiralia</taxon>
        <taxon>Lophotrochozoa</taxon>
        <taxon>Platyhelminthes</taxon>
        <taxon>Trematoda</taxon>
        <taxon>Digenea</taxon>
        <taxon>Plagiorchiida</taxon>
        <taxon>Echinostomata</taxon>
        <taxon>Echinostomatoidea</taxon>
        <taxon>Fasciolidae</taxon>
        <taxon>Fasciolopsis</taxon>
    </lineage>
</organism>
<feature type="region of interest" description="Disordered" evidence="1">
    <location>
        <begin position="769"/>
        <end position="801"/>
    </location>
</feature>
<comment type="caution">
    <text evidence="3">The sequence shown here is derived from an EMBL/GenBank/DDBJ whole genome shotgun (WGS) entry which is preliminary data.</text>
</comment>
<feature type="region of interest" description="Disordered" evidence="1">
    <location>
        <begin position="24"/>
        <end position="108"/>
    </location>
</feature>
<name>A0A8E0VHH0_9TREM</name>
<sequence length="1819" mass="204212">MLSNALNFLSDKRRRFHRSDTMPAFKSVMCPGTGSVSMTDNTQRDTTGETVNHAKQQPEEKQQKQSDEPQPFGQSQQPLVTDSVEKEISETVKSPTYSSKVNPTGTAEPQRQLFCVTPDQRNIADLARTTSTTAATTTSAMVTSDSVKTNRKGNRLTMENFAQSECDLTRPNIGGKGIVNELHLGSPSKLETLSLPLQSHLPSDSLGTDHLGGFYSLSPSPLSYGSSGSPNLHKEEDQRNAYNESNTSVRFQEKPQQNTQKIHFLCDDKRDLPSVSPTMTTNGSAELTTQSNSGRNTMSENKIASENKDFTNYVSSARNRVAQIRAKAGAKTKLQRSNSSAQVLRRSREAVSSTRDRVRATSTQREVTIPASSTADSNHSHQREQSMDQKRRGRRRGKTWVDKGPRSRSVTSPFHKERSPCEYEPSTNKMDMLVELARRATVEQFWKICMSPTDGMELVQPNWPNASSQFLNLPQKTNTAGALTDPSIGMNSMHAGPSRRNRYTMVRRLRRNNSSINWSVDRPFPKVEDELNVPTSQTAGDLLLPSKDVIMERSKRAEEHETQQLLNDLFLWIEHRDIDQIIENYQKLAYLSEELSSSSGQNDRYGVGLNPLDYAFLVSSPQIIAFLIMLGFRPGALLSVTLEYGPSETRVSDPMKFFLTRRIGDAEAALNTAQVSLDTAIARANSCTIALRNLTLTEMNQSATDDAYSEVTLREMELQKASKIRDRLIELCTALDQYSPVPAAPKKVVLMVCSAQSLLIRVSPPRLPRVTPNDLRNATDSGGKDEISDTTSSCESSSVESTPHIMLEGRRMAQFDADNHESLVIRYRVEWSLTADFQEVAGSSTVMPAIRLSSIMPDLNNHKLSLGSYIRTGFYELEGLKPGQMVYVRVFSFTVRGWSEPCYAEPRCLAPSTWTEALPKVREQSEKPECKMPLRYGANMYTEKFQLLKKLLDQQLLLWAYQQQSTGTTGENSTVVDDSGKRNRSPMIQRKRSFRFPFTTKGMKFVKQTKSGIYLALVCHHKMSRSPSNPDREALGKPHLILVDDFIPMVCVTKDEPNPGSQLSADVNWFARLLAQPKLGTDLQLISDNLLRQITPANLQFRFLLLTALQRMQVALGSYDVGVLYPDGFSGRILDSGVSSCSNDPSAEFVFPPNFPGGVKVIDDLVDSAGGSFVSSMLTAQSETSTKIHQKALILVLVKLVENSSDVTCSAGLRWCPLEKFLRQNKMNLADFNLAGQAELVQSPKISFVDSDSGTNRSFSVRSDQVYLTPEMHLLNNLDVLLYYSERRRHKLDPGLYVSLIQMHAQFDHQAKILAIKTAHVIHMLPVERVRRRTHVCRSEWSTLYSLLVAADPENTGSGLISSRRVENEPYALRFCQKLHKAWLRLAKRLSYTEEELAEFRFYLPEVIRISPDHALILIFPRTDQVCLPPAQFSTPPPNNCSWIFMTYFERNLGAVYDPEFYNTAASLLSILEVLIPMSTLMQRQCITDSELSHSTERTNTLQSIYHQVDSAYQEKRWLSETISAARDRKRPLAFTLLSKTLKLFVQSITRHTGSGKYGLRVVGDLDQIRLRRSDWNDVLYLGSQNALKETVQLVQQRNNTKDIQNLLRVCHVSENIDLSGTDAPPEMCLAANHDRQISVVRVFMGYVTELGSGISVKILISIRATARDIVEAVVTKLNRALEAKWHKSTPKTGCICVGQAANKDQFCLTVSLGPVERVVPNDFRPLLLQEPWRSGKLYVRLIDEVQQYSSSHSPPRLYFATENHSASKLSENAEMVNYLLNPIRSDRALFGVIPSVYHWAKKTNPPKVYMDGKPVIIV</sequence>
<dbReference type="OrthoDB" id="2428204at2759"/>
<dbReference type="Proteomes" id="UP000728185">
    <property type="component" value="Unassembled WGS sequence"/>
</dbReference>
<feature type="compositionally biased region" description="Polar residues" evidence="1">
    <location>
        <begin position="91"/>
        <end position="108"/>
    </location>
</feature>
<accession>A0A8E0VHH0</accession>
<evidence type="ECO:0000313" key="3">
    <source>
        <dbReference type="EMBL" id="KAA0188315.1"/>
    </source>
</evidence>
<feature type="compositionally biased region" description="Basic and acidic residues" evidence="1">
    <location>
        <begin position="378"/>
        <end position="390"/>
    </location>
</feature>
<reference evidence="3" key="1">
    <citation type="submission" date="2019-05" db="EMBL/GenBank/DDBJ databases">
        <title>Annotation for the trematode Fasciolopsis buski.</title>
        <authorList>
            <person name="Choi Y.-J."/>
        </authorList>
    </citation>
    <scope>NUCLEOTIDE SEQUENCE</scope>
    <source>
        <strain evidence="3">HT</strain>
        <tissue evidence="3">Whole worm</tissue>
    </source>
</reference>
<feature type="region of interest" description="Disordered" evidence="1">
    <location>
        <begin position="327"/>
        <end position="424"/>
    </location>
</feature>
<dbReference type="PROSITE" id="PS50200">
    <property type="entry name" value="RA"/>
    <property type="match status" value="1"/>
</dbReference>
<dbReference type="SMART" id="SM00314">
    <property type="entry name" value="RA"/>
    <property type="match status" value="1"/>
</dbReference>
<dbReference type="GO" id="GO:0007165">
    <property type="term" value="P:signal transduction"/>
    <property type="evidence" value="ECO:0007669"/>
    <property type="project" value="InterPro"/>
</dbReference>
<dbReference type="InterPro" id="IPR000159">
    <property type="entry name" value="RA_dom"/>
</dbReference>
<evidence type="ECO:0000313" key="4">
    <source>
        <dbReference type="Proteomes" id="UP000728185"/>
    </source>
</evidence>
<feature type="domain" description="Ras-associating" evidence="2">
    <location>
        <begin position="1637"/>
        <end position="1745"/>
    </location>
</feature>
<gene>
    <name evidence="3" type="ORF">FBUS_05104</name>
</gene>
<feature type="compositionally biased region" description="Polar residues" evidence="1">
    <location>
        <begin position="240"/>
        <end position="261"/>
    </location>
</feature>
<keyword evidence="4" id="KW-1185">Reference proteome</keyword>
<feature type="compositionally biased region" description="Polar residues" evidence="1">
    <location>
        <begin position="275"/>
        <end position="302"/>
    </location>
</feature>
<feature type="compositionally biased region" description="Polar residues" evidence="1">
    <location>
        <begin position="360"/>
        <end position="377"/>
    </location>
</feature>
<proteinExistence type="predicted"/>
<evidence type="ECO:0000256" key="1">
    <source>
        <dbReference type="SAM" id="MobiDB-lite"/>
    </source>
</evidence>
<feature type="compositionally biased region" description="Basic and acidic residues" evidence="1">
    <location>
        <begin position="56"/>
        <end position="67"/>
    </location>
</feature>
<feature type="compositionally biased region" description="Basic and acidic residues" evidence="1">
    <location>
        <begin position="346"/>
        <end position="359"/>
    </location>
</feature>
<feature type="region of interest" description="Disordered" evidence="1">
    <location>
        <begin position="222"/>
        <end position="304"/>
    </location>
</feature>